<evidence type="ECO:0000313" key="8">
    <source>
        <dbReference type="Proteomes" id="UP001221217"/>
    </source>
</evidence>
<comment type="similarity">
    <text evidence="1 5">Belongs to the peptidase S41A family.</text>
</comment>
<sequence>MKNKERIIWLGVTVALAAAFIFTAASPMRASSSNSGNEKYIDNISVLFDFVLNNYVDEVSPQQLYEGAAQGIFEALNDPYSVYLTPDDMEDFSDTTTGSFGGVGMFISKQGGERPEYSPDMTFRERYFDYVEVIAPIEGTPAYKAGISAGDFIISIDGESAEGFSSDEAADVLRGVPGTEVDLTIIRHGGISKTYTLTRAVIEVPTAKYAMLDDETAYLKIIRWTPYTEESVIEAADFFRKNRYKSLIIDVRGNPGGLLSSVVDTTDLILDKGTIVSTKDRYMNTLEDFKADRKIIIPKTIPIILLTDKGSASASEILAGALKDTGRAYLIGDTTFGKGSVQQIRGFGDSGFKLTTSRYYTPDDYNIDKIGIEPHLLMTDDELSDEELESLAELVENNDIPLFVNDNPVENDEKTDAFVAELKAEGITLEERLIRKLIREEYNRSLNDPPIYDLEYDTVLKYALELFQSEGFDAAFKAVK</sequence>
<organism evidence="7 8">
    <name type="scientific">Candidatus Thalassospirochaeta sargassi</name>
    <dbReference type="NCBI Taxonomy" id="3119039"/>
    <lineage>
        <taxon>Bacteria</taxon>
        <taxon>Pseudomonadati</taxon>
        <taxon>Spirochaetota</taxon>
        <taxon>Spirochaetia</taxon>
        <taxon>Spirochaetales</taxon>
        <taxon>Spirochaetaceae</taxon>
        <taxon>Candidatus Thalassospirochaeta</taxon>
    </lineage>
</organism>
<dbReference type="Gene3D" id="3.30.750.44">
    <property type="match status" value="1"/>
</dbReference>
<dbReference type="PANTHER" id="PTHR32060:SF30">
    <property type="entry name" value="CARBOXY-TERMINAL PROCESSING PROTEASE CTPA"/>
    <property type="match status" value="1"/>
</dbReference>
<dbReference type="SMART" id="SM00228">
    <property type="entry name" value="PDZ"/>
    <property type="match status" value="1"/>
</dbReference>
<dbReference type="SUPFAM" id="SSF52096">
    <property type="entry name" value="ClpP/crotonase"/>
    <property type="match status" value="1"/>
</dbReference>
<evidence type="ECO:0000256" key="1">
    <source>
        <dbReference type="ARBA" id="ARBA00009179"/>
    </source>
</evidence>
<dbReference type="CDD" id="cd07560">
    <property type="entry name" value="Peptidase_S41_CPP"/>
    <property type="match status" value="1"/>
</dbReference>
<protein>
    <submittedName>
        <fullName evidence="7">S41 family peptidase</fullName>
    </submittedName>
</protein>
<dbReference type="AlphaFoldDB" id="A0AAJ1MJX0"/>
<feature type="domain" description="PDZ" evidence="6">
    <location>
        <begin position="89"/>
        <end position="174"/>
    </location>
</feature>
<dbReference type="GO" id="GO:0004175">
    <property type="term" value="F:endopeptidase activity"/>
    <property type="evidence" value="ECO:0007669"/>
    <property type="project" value="TreeGrafter"/>
</dbReference>
<dbReference type="Pfam" id="PF03572">
    <property type="entry name" value="Peptidase_S41"/>
    <property type="match status" value="1"/>
</dbReference>
<dbReference type="Gene3D" id="2.30.42.10">
    <property type="match status" value="1"/>
</dbReference>
<reference evidence="7 8" key="1">
    <citation type="submission" date="2022-12" db="EMBL/GenBank/DDBJ databases">
        <title>Metagenome assembled genome from gulf of manar.</title>
        <authorList>
            <person name="Kohli P."/>
            <person name="Pk S."/>
            <person name="Venkata Ramana C."/>
            <person name="Sasikala C."/>
        </authorList>
    </citation>
    <scope>NUCLEOTIDE SEQUENCE [LARGE SCALE GENOMIC DNA]</scope>
    <source>
        <strain evidence="7">JB008</strain>
    </source>
</reference>
<keyword evidence="2 5" id="KW-0645">Protease</keyword>
<evidence type="ECO:0000256" key="3">
    <source>
        <dbReference type="ARBA" id="ARBA00022801"/>
    </source>
</evidence>
<dbReference type="SMART" id="SM00245">
    <property type="entry name" value="TSPc"/>
    <property type="match status" value="1"/>
</dbReference>
<dbReference type="PROSITE" id="PS50106">
    <property type="entry name" value="PDZ"/>
    <property type="match status" value="1"/>
</dbReference>
<evidence type="ECO:0000259" key="6">
    <source>
        <dbReference type="PROSITE" id="PS50106"/>
    </source>
</evidence>
<dbReference type="PANTHER" id="PTHR32060">
    <property type="entry name" value="TAIL-SPECIFIC PROTEASE"/>
    <property type="match status" value="1"/>
</dbReference>
<evidence type="ECO:0000256" key="2">
    <source>
        <dbReference type="ARBA" id="ARBA00022670"/>
    </source>
</evidence>
<dbReference type="InterPro" id="IPR005151">
    <property type="entry name" value="Tail-specific_protease"/>
</dbReference>
<dbReference type="SUPFAM" id="SSF50156">
    <property type="entry name" value="PDZ domain-like"/>
    <property type="match status" value="1"/>
</dbReference>
<evidence type="ECO:0000313" key="7">
    <source>
        <dbReference type="EMBL" id="MDC7226201.1"/>
    </source>
</evidence>
<dbReference type="GO" id="GO:0007165">
    <property type="term" value="P:signal transduction"/>
    <property type="evidence" value="ECO:0007669"/>
    <property type="project" value="TreeGrafter"/>
</dbReference>
<keyword evidence="3 5" id="KW-0378">Hydrolase</keyword>
<comment type="caution">
    <text evidence="7">The sequence shown here is derived from an EMBL/GenBank/DDBJ whole genome shotgun (WGS) entry which is preliminary data.</text>
</comment>
<dbReference type="EMBL" id="JAQQAL010000011">
    <property type="protein sequence ID" value="MDC7226201.1"/>
    <property type="molecule type" value="Genomic_DNA"/>
</dbReference>
<dbReference type="NCBIfam" id="TIGR00225">
    <property type="entry name" value="prc"/>
    <property type="match status" value="1"/>
</dbReference>
<evidence type="ECO:0000256" key="5">
    <source>
        <dbReference type="RuleBase" id="RU004404"/>
    </source>
</evidence>
<dbReference type="GO" id="GO:0008236">
    <property type="term" value="F:serine-type peptidase activity"/>
    <property type="evidence" value="ECO:0007669"/>
    <property type="project" value="UniProtKB-KW"/>
</dbReference>
<gene>
    <name evidence="7" type="ORF">PQJ61_05510</name>
</gene>
<dbReference type="Gene3D" id="3.90.226.10">
    <property type="entry name" value="2-enoyl-CoA Hydratase, Chain A, domain 1"/>
    <property type="match status" value="1"/>
</dbReference>
<dbReference type="InterPro" id="IPR029045">
    <property type="entry name" value="ClpP/crotonase-like_dom_sf"/>
</dbReference>
<evidence type="ECO:0000256" key="4">
    <source>
        <dbReference type="ARBA" id="ARBA00022825"/>
    </source>
</evidence>
<dbReference type="InterPro" id="IPR041489">
    <property type="entry name" value="PDZ_6"/>
</dbReference>
<dbReference type="CDD" id="cd06782">
    <property type="entry name" value="cpPDZ_CPP-like"/>
    <property type="match status" value="1"/>
</dbReference>
<dbReference type="InterPro" id="IPR055210">
    <property type="entry name" value="CtpA/B_N"/>
</dbReference>
<dbReference type="Pfam" id="PF17820">
    <property type="entry name" value="PDZ_6"/>
    <property type="match status" value="1"/>
</dbReference>
<dbReference type="InterPro" id="IPR036034">
    <property type="entry name" value="PDZ_sf"/>
</dbReference>
<dbReference type="InterPro" id="IPR001478">
    <property type="entry name" value="PDZ"/>
</dbReference>
<dbReference type="Proteomes" id="UP001221217">
    <property type="component" value="Unassembled WGS sequence"/>
</dbReference>
<dbReference type="GO" id="GO:0030288">
    <property type="term" value="C:outer membrane-bounded periplasmic space"/>
    <property type="evidence" value="ECO:0007669"/>
    <property type="project" value="TreeGrafter"/>
</dbReference>
<proteinExistence type="inferred from homology"/>
<keyword evidence="4 5" id="KW-0720">Serine protease</keyword>
<accession>A0AAJ1MJX0</accession>
<dbReference type="InterPro" id="IPR004447">
    <property type="entry name" value="Peptidase_S41A"/>
</dbReference>
<dbReference type="Pfam" id="PF22694">
    <property type="entry name" value="CtpB_N-like"/>
    <property type="match status" value="1"/>
</dbReference>
<dbReference type="GO" id="GO:0006508">
    <property type="term" value="P:proteolysis"/>
    <property type="evidence" value="ECO:0007669"/>
    <property type="project" value="UniProtKB-KW"/>
</dbReference>
<name>A0AAJ1MJX0_9SPIO</name>